<proteinExistence type="predicted"/>
<organism evidence="11">
    <name type="scientific">Solanum lycopersicum</name>
    <name type="common">Tomato</name>
    <name type="synonym">Lycopersicon esculentum</name>
    <dbReference type="NCBI Taxonomy" id="4081"/>
    <lineage>
        <taxon>Eukaryota</taxon>
        <taxon>Viridiplantae</taxon>
        <taxon>Streptophyta</taxon>
        <taxon>Embryophyta</taxon>
        <taxon>Tracheophyta</taxon>
        <taxon>Spermatophyta</taxon>
        <taxon>Magnoliopsida</taxon>
        <taxon>eudicotyledons</taxon>
        <taxon>Gunneridae</taxon>
        <taxon>Pentapetalae</taxon>
        <taxon>asterids</taxon>
        <taxon>lamiids</taxon>
        <taxon>Solanales</taxon>
        <taxon>Solanaceae</taxon>
        <taxon>Solanoideae</taxon>
        <taxon>Solaneae</taxon>
        <taxon>Solanum</taxon>
        <taxon>Solanum subgen. Lycopersicon</taxon>
    </lineage>
</organism>
<dbReference type="GO" id="GO:0016207">
    <property type="term" value="F:4-coumarate-CoA ligase activity"/>
    <property type="evidence" value="ECO:0007669"/>
    <property type="project" value="UniProtKB-EC"/>
</dbReference>
<sequence length="149" mass="16858">MTNVPMQNETKQDDIIFRSKIPDIYIPNHLPLHSYWFKNISEFKSKVDAGLHRKFGIQQKDTIMILLQNSPEFVYAFLGASYLGAISTMANSLFTYAEVVKQATSSKSKIIITQSCLVNKVKDYAFENGVKIVCIDPAPEDCVNFSELI</sequence>
<dbReference type="Gramene" id="Solyc04g024480.1.1">
    <property type="protein sequence ID" value="Solyc04g024480.1.1"/>
    <property type="gene ID" value="Solyc04g024480.1"/>
</dbReference>
<dbReference type="GO" id="GO:0005524">
    <property type="term" value="F:ATP binding"/>
    <property type="evidence" value="ECO:0007669"/>
    <property type="project" value="UniProtKB-KW"/>
</dbReference>
<dbReference type="InterPro" id="IPR042099">
    <property type="entry name" value="ANL_N_sf"/>
</dbReference>
<dbReference type="EC" id="6.2.1.12" evidence="2"/>
<dbReference type="InParanoid" id="K4BQP7"/>
<keyword evidence="9" id="KW-1133">Transmembrane helix</keyword>
<evidence type="ECO:0000259" key="10">
    <source>
        <dbReference type="Pfam" id="PF00501"/>
    </source>
</evidence>
<dbReference type="eggNOG" id="KOG1176">
    <property type="taxonomic scope" value="Eukaryota"/>
</dbReference>
<evidence type="ECO:0000256" key="5">
    <source>
        <dbReference type="ARBA" id="ARBA00022840"/>
    </source>
</evidence>
<keyword evidence="5" id="KW-0067">ATP-binding</keyword>
<dbReference type="AlphaFoldDB" id="K4BQP7"/>
<keyword evidence="4" id="KW-0547">Nucleotide-binding</keyword>
<dbReference type="PaxDb" id="4081-Solyc04g024480.1.1"/>
<reference evidence="11" key="1">
    <citation type="journal article" date="2012" name="Nature">
        <title>The tomato genome sequence provides insights into fleshy fruit evolution.</title>
        <authorList>
            <consortium name="Tomato Genome Consortium"/>
        </authorList>
    </citation>
    <scope>NUCLEOTIDE SEQUENCE [LARGE SCALE GENOMIC DNA]</scope>
    <source>
        <strain evidence="11">cv. Heinz 1706</strain>
    </source>
</reference>
<reference evidence="11" key="2">
    <citation type="submission" date="2015-06" db="UniProtKB">
        <authorList>
            <consortium name="EnsemblPlants"/>
        </authorList>
    </citation>
    <scope>IDENTIFICATION</scope>
    <source>
        <strain evidence="11">cv. Heinz 1706</strain>
    </source>
</reference>
<evidence type="ECO:0000256" key="7">
    <source>
        <dbReference type="ARBA" id="ARBA00034223"/>
    </source>
</evidence>
<evidence type="ECO:0000256" key="6">
    <source>
        <dbReference type="ARBA" id="ARBA00034219"/>
    </source>
</evidence>
<feature type="domain" description="AMP-dependent synthetase/ligase" evidence="10">
    <location>
        <begin position="48"/>
        <end position="125"/>
    </location>
</feature>
<keyword evidence="9" id="KW-0472">Membrane</keyword>
<comment type="catalytic activity">
    <reaction evidence="7">
        <text>(E)-4-coumaroyl-AMP + CoA = (E)-4-coumaroyl-CoA + AMP + H(+)</text>
        <dbReference type="Rhea" id="RHEA:72423"/>
        <dbReference type="ChEBI" id="CHEBI:15378"/>
        <dbReference type="ChEBI" id="CHEBI:57287"/>
        <dbReference type="ChEBI" id="CHEBI:85008"/>
        <dbReference type="ChEBI" id="CHEBI:192348"/>
        <dbReference type="ChEBI" id="CHEBI:456215"/>
    </reaction>
    <physiologicalReaction direction="left-to-right" evidence="7">
        <dbReference type="Rhea" id="RHEA:72424"/>
    </physiologicalReaction>
</comment>
<evidence type="ECO:0000256" key="8">
    <source>
        <dbReference type="ARBA" id="ARBA00034252"/>
    </source>
</evidence>
<dbReference type="HOGENOM" id="CLU_1752905_0_0_1"/>
<evidence type="ECO:0000313" key="11">
    <source>
        <dbReference type="EnsemblPlants" id="Solyc04g024480.1.1"/>
    </source>
</evidence>
<dbReference type="OMA" id="CPIPLER"/>
<keyword evidence="9" id="KW-0812">Transmembrane</keyword>
<keyword evidence="12" id="KW-1185">Reference proteome</keyword>
<evidence type="ECO:0000256" key="3">
    <source>
        <dbReference type="ARBA" id="ARBA00022598"/>
    </source>
</evidence>
<dbReference type="Pfam" id="PF00501">
    <property type="entry name" value="AMP-binding"/>
    <property type="match status" value="1"/>
</dbReference>
<dbReference type="Gene3D" id="3.40.50.12780">
    <property type="entry name" value="N-terminal domain of ligase-like"/>
    <property type="match status" value="1"/>
</dbReference>
<evidence type="ECO:0000256" key="2">
    <source>
        <dbReference type="ARBA" id="ARBA00012959"/>
    </source>
</evidence>
<evidence type="ECO:0000256" key="9">
    <source>
        <dbReference type="SAM" id="Phobius"/>
    </source>
</evidence>
<protein>
    <recommendedName>
        <fullName evidence="2">4-coumarate--CoA ligase</fullName>
        <ecNumber evidence="2">6.2.1.12</ecNumber>
    </recommendedName>
</protein>
<accession>K4BQP7</accession>
<keyword evidence="3" id="KW-0436">Ligase</keyword>
<evidence type="ECO:0000256" key="4">
    <source>
        <dbReference type="ARBA" id="ARBA00022741"/>
    </source>
</evidence>
<feature type="transmembrane region" description="Helical" evidence="9">
    <location>
        <begin position="73"/>
        <end position="97"/>
    </location>
</feature>
<dbReference type="Proteomes" id="UP000004994">
    <property type="component" value="Chromosome 4"/>
</dbReference>
<comment type="catalytic activity">
    <reaction evidence="6">
        <text>(E)-4-coumarate + ATP + H(+) = (E)-4-coumaroyl-AMP + diphosphate</text>
        <dbReference type="Rhea" id="RHEA:72419"/>
        <dbReference type="ChEBI" id="CHEBI:12876"/>
        <dbReference type="ChEBI" id="CHEBI:15378"/>
        <dbReference type="ChEBI" id="CHEBI:30616"/>
        <dbReference type="ChEBI" id="CHEBI:33019"/>
        <dbReference type="ChEBI" id="CHEBI:192348"/>
    </reaction>
    <physiologicalReaction direction="left-to-right" evidence="6">
        <dbReference type="Rhea" id="RHEA:72420"/>
    </physiologicalReaction>
</comment>
<comment type="cofactor">
    <cofactor evidence="1">
        <name>Mg(2+)</name>
        <dbReference type="ChEBI" id="CHEBI:18420"/>
    </cofactor>
</comment>
<dbReference type="PANTHER" id="PTHR24096">
    <property type="entry name" value="LONG-CHAIN-FATTY-ACID--COA LIGASE"/>
    <property type="match status" value="1"/>
</dbReference>
<dbReference type="InterPro" id="IPR000873">
    <property type="entry name" value="AMP-dep_synth/lig_dom"/>
</dbReference>
<dbReference type="PANTHER" id="PTHR24096:SF406">
    <property type="entry name" value="4-COUMARATE--COA LIGASE 2"/>
    <property type="match status" value="1"/>
</dbReference>
<dbReference type="EnsemblPlants" id="Solyc04g024480.1.1">
    <property type="protein sequence ID" value="Solyc04g024480.1.1"/>
    <property type="gene ID" value="Solyc04g024480.1"/>
</dbReference>
<evidence type="ECO:0000313" key="12">
    <source>
        <dbReference type="Proteomes" id="UP000004994"/>
    </source>
</evidence>
<dbReference type="SMR" id="K4BQP7"/>
<dbReference type="STRING" id="4081.K4BQP7"/>
<name>K4BQP7_SOLLC</name>
<comment type="catalytic activity">
    <reaction evidence="8">
        <text>(E)-4-coumarate + ATP + CoA = (E)-4-coumaroyl-CoA + AMP + diphosphate</text>
        <dbReference type="Rhea" id="RHEA:19641"/>
        <dbReference type="ChEBI" id="CHEBI:12876"/>
        <dbReference type="ChEBI" id="CHEBI:30616"/>
        <dbReference type="ChEBI" id="CHEBI:33019"/>
        <dbReference type="ChEBI" id="CHEBI:57287"/>
        <dbReference type="ChEBI" id="CHEBI:85008"/>
        <dbReference type="ChEBI" id="CHEBI:456215"/>
        <dbReference type="EC" id="6.2.1.12"/>
    </reaction>
    <physiologicalReaction direction="left-to-right" evidence="8">
        <dbReference type="Rhea" id="RHEA:19642"/>
    </physiologicalReaction>
</comment>
<dbReference type="SUPFAM" id="SSF56801">
    <property type="entry name" value="Acetyl-CoA synthetase-like"/>
    <property type="match status" value="1"/>
</dbReference>
<evidence type="ECO:0000256" key="1">
    <source>
        <dbReference type="ARBA" id="ARBA00001946"/>
    </source>
</evidence>
<dbReference type="PhylomeDB" id="K4BQP7"/>